<accession>A0A5C1Y791</accession>
<proteinExistence type="predicted"/>
<dbReference type="EMBL" id="CP043504">
    <property type="protein sequence ID" value="QEO09681.1"/>
    <property type="molecule type" value="Genomic_DNA"/>
</dbReference>
<protein>
    <submittedName>
        <fullName evidence="1">RidA family protein</fullName>
    </submittedName>
</protein>
<dbReference type="RefSeq" id="WP_149325101.1">
    <property type="nucleotide sequence ID" value="NZ_CP043504.1"/>
</dbReference>
<dbReference type="InterPro" id="IPR006175">
    <property type="entry name" value="YjgF/YER057c/UK114"/>
</dbReference>
<dbReference type="Gene3D" id="3.30.1330.40">
    <property type="entry name" value="RutC-like"/>
    <property type="match status" value="1"/>
</dbReference>
<dbReference type="InterPro" id="IPR035959">
    <property type="entry name" value="RutC-like_sf"/>
</dbReference>
<dbReference type="OrthoDB" id="9799840at2"/>
<dbReference type="Proteomes" id="UP000322159">
    <property type="component" value="Chromosome"/>
</dbReference>
<reference evidence="1 2" key="1">
    <citation type="submission" date="2019-09" db="EMBL/GenBank/DDBJ databases">
        <title>Genome sequencing of strain KACC 19322.</title>
        <authorList>
            <person name="Heo J."/>
            <person name="Kim S.-J."/>
            <person name="Kim J.-S."/>
            <person name="Hong S.-B."/>
            <person name="Kwon S.-W."/>
        </authorList>
    </citation>
    <scope>NUCLEOTIDE SEQUENCE [LARGE SCALE GENOMIC DNA]</scope>
    <source>
        <strain evidence="1 2">KACC 19322</strain>
    </source>
</reference>
<dbReference type="AlphaFoldDB" id="A0A5C1Y791"/>
<dbReference type="Pfam" id="PF01042">
    <property type="entry name" value="Ribonuc_L-PSP"/>
    <property type="match status" value="1"/>
</dbReference>
<dbReference type="KEGG" id="lyk:FLP23_06475"/>
<dbReference type="SUPFAM" id="SSF55298">
    <property type="entry name" value="YjgF-like"/>
    <property type="match status" value="1"/>
</dbReference>
<dbReference type="CDD" id="cd06154">
    <property type="entry name" value="YjgF_YER057c_UK114_like_6"/>
    <property type="match status" value="1"/>
</dbReference>
<evidence type="ECO:0000313" key="1">
    <source>
        <dbReference type="EMBL" id="QEO09681.1"/>
    </source>
</evidence>
<evidence type="ECO:0000313" key="2">
    <source>
        <dbReference type="Proteomes" id="UP000322159"/>
    </source>
</evidence>
<name>A0A5C1Y791_9MICO</name>
<sequence length="130" mass="14027">MPRRLISSGSAFEERIGYSRAVVVGDTVYVSGTTGYDYATGEISDDVAEQAAQTLRNIAAALEQAGATLDDVVRVHYLLSDGADFERCWPALREAFGRARPAATMMQVPLMEPEMRIEIEVTAVIGSALA</sequence>
<dbReference type="PANTHER" id="PTHR43857">
    <property type="entry name" value="BLR7761 PROTEIN"/>
    <property type="match status" value="1"/>
</dbReference>
<gene>
    <name evidence="1" type="ORF">FLP23_06475</name>
</gene>
<keyword evidence="2" id="KW-1185">Reference proteome</keyword>
<dbReference type="PANTHER" id="PTHR43857:SF1">
    <property type="entry name" value="YJGH FAMILY PROTEIN"/>
    <property type="match status" value="1"/>
</dbReference>
<organism evidence="1 2">
    <name type="scientific">Protaetiibacter larvae</name>
    <dbReference type="NCBI Taxonomy" id="2592654"/>
    <lineage>
        <taxon>Bacteria</taxon>
        <taxon>Bacillati</taxon>
        <taxon>Actinomycetota</taxon>
        <taxon>Actinomycetes</taxon>
        <taxon>Micrococcales</taxon>
        <taxon>Microbacteriaceae</taxon>
        <taxon>Protaetiibacter</taxon>
    </lineage>
</organism>